<proteinExistence type="predicted"/>
<feature type="chain" id="PRO_5047284373" evidence="1">
    <location>
        <begin position="20"/>
        <end position="114"/>
    </location>
</feature>
<dbReference type="Proteomes" id="UP001145742">
    <property type="component" value="Unassembled WGS sequence"/>
</dbReference>
<gene>
    <name evidence="2" type="ORF">WISP_78447</name>
</gene>
<accession>A0ABQ9D5E5</accession>
<comment type="caution">
    <text evidence="2">The sequence shown here is derived from an EMBL/GenBank/DDBJ whole genome shotgun (WGS) entry which is preliminary data.</text>
</comment>
<keyword evidence="1" id="KW-0732">Signal</keyword>
<keyword evidence="3" id="KW-1185">Reference proteome</keyword>
<evidence type="ECO:0000313" key="2">
    <source>
        <dbReference type="EMBL" id="KAJ7415412.1"/>
    </source>
</evidence>
<feature type="signal peptide" evidence="1">
    <location>
        <begin position="1"/>
        <end position="19"/>
    </location>
</feature>
<evidence type="ECO:0000313" key="3">
    <source>
        <dbReference type="Proteomes" id="UP001145742"/>
    </source>
</evidence>
<dbReference type="InterPro" id="IPR008216">
    <property type="entry name" value="Tachykinin_fam"/>
</dbReference>
<reference evidence="2" key="1">
    <citation type="submission" date="2019-10" db="EMBL/GenBank/DDBJ databases">
        <authorList>
            <person name="Soares A.E.R."/>
            <person name="Aleixo A."/>
            <person name="Schneider P."/>
            <person name="Miyaki C.Y."/>
            <person name="Schneider M.P."/>
            <person name="Mello C."/>
            <person name="Vasconcelos A.T.R."/>
        </authorList>
    </citation>
    <scope>NUCLEOTIDE SEQUENCE</scope>
    <source>
        <tissue evidence="2">Muscle</tissue>
    </source>
</reference>
<protein>
    <submittedName>
        <fullName evidence="2">Uncharacterized protein</fullName>
    </submittedName>
</protein>
<name>A0ABQ9D5E5_9PASS</name>
<dbReference type="PRINTS" id="PR01829">
    <property type="entry name" value="PROTACHYKNIN"/>
</dbReference>
<sequence>MRLPLAFAVLLLALAQALGEEMGATDDLSYWSDWSDSDQAKDMARSLTKNQSKSTLFQFKYLDHLHDIPLDSLQQIHVLPVLETPELDTIPGGISPEWSRGAESPPSICCSCYV</sequence>
<evidence type="ECO:0000256" key="1">
    <source>
        <dbReference type="SAM" id="SignalP"/>
    </source>
</evidence>
<dbReference type="EMBL" id="WHWB01033950">
    <property type="protein sequence ID" value="KAJ7415412.1"/>
    <property type="molecule type" value="Genomic_DNA"/>
</dbReference>
<organism evidence="2 3">
    <name type="scientific">Willisornis vidua</name>
    <name type="common">Xingu scale-backed antbird</name>
    <dbReference type="NCBI Taxonomy" id="1566151"/>
    <lineage>
        <taxon>Eukaryota</taxon>
        <taxon>Metazoa</taxon>
        <taxon>Chordata</taxon>
        <taxon>Craniata</taxon>
        <taxon>Vertebrata</taxon>
        <taxon>Euteleostomi</taxon>
        <taxon>Archelosauria</taxon>
        <taxon>Archosauria</taxon>
        <taxon>Dinosauria</taxon>
        <taxon>Saurischia</taxon>
        <taxon>Theropoda</taxon>
        <taxon>Coelurosauria</taxon>
        <taxon>Aves</taxon>
        <taxon>Neognathae</taxon>
        <taxon>Neoaves</taxon>
        <taxon>Telluraves</taxon>
        <taxon>Australaves</taxon>
        <taxon>Passeriformes</taxon>
        <taxon>Thamnophilidae</taxon>
        <taxon>Willisornis</taxon>
    </lineage>
</organism>